<feature type="transmembrane region" description="Helical" evidence="5">
    <location>
        <begin position="135"/>
        <end position="153"/>
    </location>
</feature>
<dbReference type="GO" id="GO:0046943">
    <property type="term" value="F:carboxylic acid transmembrane transporter activity"/>
    <property type="evidence" value="ECO:0007669"/>
    <property type="project" value="TreeGrafter"/>
</dbReference>
<feature type="transmembrane region" description="Helical" evidence="5">
    <location>
        <begin position="245"/>
        <end position="263"/>
    </location>
</feature>
<evidence type="ECO:0000313" key="8">
    <source>
        <dbReference type="Proteomes" id="UP001139451"/>
    </source>
</evidence>
<feature type="domain" description="Major facilitator superfamily (MFS) profile" evidence="6">
    <location>
        <begin position="8"/>
        <end position="386"/>
    </location>
</feature>
<evidence type="ECO:0000259" key="6">
    <source>
        <dbReference type="PROSITE" id="PS50850"/>
    </source>
</evidence>
<protein>
    <submittedName>
        <fullName evidence="7">MFS transporter</fullName>
    </submittedName>
</protein>
<evidence type="ECO:0000256" key="2">
    <source>
        <dbReference type="ARBA" id="ARBA00022692"/>
    </source>
</evidence>
<feature type="transmembrane region" description="Helical" evidence="5">
    <location>
        <begin position="362"/>
        <end position="382"/>
    </location>
</feature>
<dbReference type="GO" id="GO:0005886">
    <property type="term" value="C:plasma membrane"/>
    <property type="evidence" value="ECO:0007669"/>
    <property type="project" value="TreeGrafter"/>
</dbReference>
<feature type="transmembrane region" description="Helical" evidence="5">
    <location>
        <begin position="44"/>
        <end position="66"/>
    </location>
</feature>
<organism evidence="7 8">
    <name type="scientific">Sphingomonas tagetis</name>
    <dbReference type="NCBI Taxonomy" id="2949092"/>
    <lineage>
        <taxon>Bacteria</taxon>
        <taxon>Pseudomonadati</taxon>
        <taxon>Pseudomonadota</taxon>
        <taxon>Alphaproteobacteria</taxon>
        <taxon>Sphingomonadales</taxon>
        <taxon>Sphingomonadaceae</taxon>
        <taxon>Sphingomonas</taxon>
    </lineage>
</organism>
<evidence type="ECO:0000256" key="3">
    <source>
        <dbReference type="ARBA" id="ARBA00022989"/>
    </source>
</evidence>
<dbReference type="SUPFAM" id="SSF103473">
    <property type="entry name" value="MFS general substrate transporter"/>
    <property type="match status" value="1"/>
</dbReference>
<comment type="caution">
    <text evidence="7">The sequence shown here is derived from an EMBL/GenBank/DDBJ whole genome shotgun (WGS) entry which is preliminary data.</text>
</comment>
<comment type="subcellular location">
    <subcellularLocation>
        <location evidence="1">Membrane</location>
        <topology evidence="1">Multi-pass membrane protein</topology>
    </subcellularLocation>
</comment>
<evidence type="ECO:0000256" key="4">
    <source>
        <dbReference type="ARBA" id="ARBA00023136"/>
    </source>
</evidence>
<keyword evidence="3 5" id="KW-1133">Transmembrane helix</keyword>
<dbReference type="PROSITE" id="PS50850">
    <property type="entry name" value="MFS"/>
    <property type="match status" value="1"/>
</dbReference>
<keyword evidence="4 5" id="KW-0472">Membrane</keyword>
<sequence length="392" mass="40886">MKSANWTVLPLCYFAGLVDGYDIIMNGLAAPQLAVDFGISPDQMGRLFALSSLGLLLGSLGGGWCADRFGPKRTLIGSLLLFGSLSYFSSRADSVPALMITRMLTGVGIGALFPALLAIVVAVSPPASAARRATAMVSAVTMGSAFAAFTVILQPEIGWRTLFLAGGLAPLALVPLIAFLMPHIPFGKSDERPSLVSLLRHGRAANTLILWLALFCMIMVGYILINWLPTLLADMTYAKQDIGVIILWFTFASSFGVLFFAYVMREGRMKRVMAFGYAGAALGIVLVASIKGHVVAIAAAAAMLSFCQTGVQCFLYGLSPTLYPAGLRGTGSGAAVGAGRVGAIVGPLAAGQLLALGLSPAGLLFATLPIGGVSLLATLALLRRRARLVDLS</sequence>
<keyword evidence="8" id="KW-1185">Reference proteome</keyword>
<reference evidence="7" key="1">
    <citation type="submission" date="2022-05" db="EMBL/GenBank/DDBJ databases">
        <title>Sphingomonas sp. strain MG17 Genome sequencing and assembly.</title>
        <authorList>
            <person name="Kim I."/>
        </authorList>
    </citation>
    <scope>NUCLEOTIDE SEQUENCE</scope>
    <source>
        <strain evidence="7">MG17</strain>
    </source>
</reference>
<feature type="transmembrane region" description="Helical" evidence="5">
    <location>
        <begin position="102"/>
        <end position="123"/>
    </location>
</feature>
<dbReference type="PANTHER" id="PTHR23508:SF10">
    <property type="entry name" value="CARBOXYLIC ACID TRANSPORTER PROTEIN HOMOLOG"/>
    <property type="match status" value="1"/>
</dbReference>
<dbReference type="PANTHER" id="PTHR23508">
    <property type="entry name" value="CARBOXYLIC ACID TRANSPORTER PROTEIN HOMOLOG"/>
    <property type="match status" value="1"/>
</dbReference>
<dbReference type="InterPro" id="IPR020846">
    <property type="entry name" value="MFS_dom"/>
</dbReference>
<evidence type="ECO:0000313" key="7">
    <source>
        <dbReference type="EMBL" id="MCP3730306.1"/>
    </source>
</evidence>
<dbReference type="RefSeq" id="WP_254292425.1">
    <property type="nucleotide sequence ID" value="NZ_JAMLDX010000004.1"/>
</dbReference>
<dbReference type="AlphaFoldDB" id="A0A9X2HFS2"/>
<dbReference type="InterPro" id="IPR011701">
    <property type="entry name" value="MFS"/>
</dbReference>
<dbReference type="EMBL" id="JAMLDX010000004">
    <property type="protein sequence ID" value="MCP3730306.1"/>
    <property type="molecule type" value="Genomic_DNA"/>
</dbReference>
<gene>
    <name evidence="7" type="ORF">M9978_07675</name>
</gene>
<accession>A0A9X2HFS2</accession>
<dbReference type="Pfam" id="PF07690">
    <property type="entry name" value="MFS_1"/>
    <property type="match status" value="1"/>
</dbReference>
<feature type="transmembrane region" description="Helical" evidence="5">
    <location>
        <begin position="73"/>
        <end position="90"/>
    </location>
</feature>
<dbReference type="InterPro" id="IPR036259">
    <property type="entry name" value="MFS_trans_sf"/>
</dbReference>
<feature type="transmembrane region" description="Helical" evidence="5">
    <location>
        <begin position="205"/>
        <end position="225"/>
    </location>
</feature>
<feature type="transmembrane region" description="Helical" evidence="5">
    <location>
        <begin position="272"/>
        <end position="290"/>
    </location>
</feature>
<feature type="transmembrane region" description="Helical" evidence="5">
    <location>
        <begin position="159"/>
        <end position="184"/>
    </location>
</feature>
<evidence type="ECO:0000256" key="1">
    <source>
        <dbReference type="ARBA" id="ARBA00004141"/>
    </source>
</evidence>
<dbReference type="Gene3D" id="1.20.1250.20">
    <property type="entry name" value="MFS general substrate transporter like domains"/>
    <property type="match status" value="2"/>
</dbReference>
<name>A0A9X2HFS2_9SPHN</name>
<dbReference type="Proteomes" id="UP001139451">
    <property type="component" value="Unassembled WGS sequence"/>
</dbReference>
<evidence type="ECO:0000256" key="5">
    <source>
        <dbReference type="SAM" id="Phobius"/>
    </source>
</evidence>
<proteinExistence type="predicted"/>
<keyword evidence="2 5" id="KW-0812">Transmembrane</keyword>